<proteinExistence type="predicted"/>
<organism evidence="1 2">
    <name type="scientific">Bradyrhizobium sacchari</name>
    <dbReference type="NCBI Taxonomy" id="1399419"/>
    <lineage>
        <taxon>Bacteria</taxon>
        <taxon>Pseudomonadati</taxon>
        <taxon>Pseudomonadota</taxon>
        <taxon>Alphaproteobacteria</taxon>
        <taxon>Hyphomicrobiales</taxon>
        <taxon>Nitrobacteraceae</taxon>
        <taxon>Bradyrhizobium</taxon>
    </lineage>
</organism>
<comment type="caution">
    <text evidence="1">The sequence shown here is derived from an EMBL/GenBank/DDBJ whole genome shotgun (WGS) entry which is preliminary data.</text>
</comment>
<sequence>MNEAPPGYGKGAVVAAGERFKDRLQCPRFASD</sequence>
<reference evidence="1 2" key="1">
    <citation type="submission" date="2019-06" db="EMBL/GenBank/DDBJ databases">
        <title>Genomic Encyclopedia of Type Strains, Phase IV (KMG-V): Genome sequencing to study the core and pangenomes of soil and plant-associated prokaryotes.</title>
        <authorList>
            <person name="Whitman W."/>
        </authorList>
    </citation>
    <scope>NUCLEOTIDE SEQUENCE [LARGE SCALE GENOMIC DNA]</scope>
    <source>
        <strain evidence="1 2">BR 10556</strain>
    </source>
</reference>
<evidence type="ECO:0000313" key="2">
    <source>
        <dbReference type="Proteomes" id="UP000315914"/>
    </source>
</evidence>
<accession>A0A560JA54</accession>
<dbReference type="Proteomes" id="UP000315914">
    <property type="component" value="Unassembled WGS sequence"/>
</dbReference>
<evidence type="ECO:0000313" key="1">
    <source>
        <dbReference type="EMBL" id="TWB67936.1"/>
    </source>
</evidence>
<dbReference type="AlphaFoldDB" id="A0A560JA54"/>
<protein>
    <submittedName>
        <fullName evidence="1">Uncharacterized protein</fullName>
    </submittedName>
</protein>
<name>A0A560JA54_9BRAD</name>
<keyword evidence="2" id="KW-1185">Reference proteome</keyword>
<gene>
    <name evidence="1" type="ORF">FBZ95_11358</name>
</gene>
<dbReference type="EMBL" id="VITW01000013">
    <property type="protein sequence ID" value="TWB67936.1"/>
    <property type="molecule type" value="Genomic_DNA"/>
</dbReference>